<evidence type="ECO:0000256" key="1">
    <source>
        <dbReference type="SAM" id="MobiDB-lite"/>
    </source>
</evidence>
<name>A0A8S9V0T8_PHYIN</name>
<reference evidence="2" key="1">
    <citation type="submission" date="2020-03" db="EMBL/GenBank/DDBJ databases">
        <title>Hybrid Assembly of Korean Phytophthora infestans isolates.</title>
        <authorList>
            <person name="Prokchorchik M."/>
            <person name="Lee Y."/>
            <person name="Seo J."/>
            <person name="Cho J.-H."/>
            <person name="Park Y.-E."/>
            <person name="Jang D.-C."/>
            <person name="Im J.-S."/>
            <person name="Choi J.-G."/>
            <person name="Park H.-J."/>
            <person name="Lee G.-B."/>
            <person name="Lee Y.-G."/>
            <person name="Hong S.-Y."/>
            <person name="Cho K."/>
            <person name="Sohn K.H."/>
        </authorList>
    </citation>
    <scope>NUCLEOTIDE SEQUENCE</scope>
    <source>
        <strain evidence="2">KR_2_A2</strain>
    </source>
</reference>
<protein>
    <submittedName>
        <fullName evidence="2">Uncharacterized protein</fullName>
    </submittedName>
</protein>
<dbReference type="AlphaFoldDB" id="A0A8S9V0T8"/>
<dbReference type="Proteomes" id="UP000704712">
    <property type="component" value="Unassembled WGS sequence"/>
</dbReference>
<organism evidence="2 3">
    <name type="scientific">Phytophthora infestans</name>
    <name type="common">Potato late blight agent</name>
    <name type="synonym">Botrytis infestans</name>
    <dbReference type="NCBI Taxonomy" id="4787"/>
    <lineage>
        <taxon>Eukaryota</taxon>
        <taxon>Sar</taxon>
        <taxon>Stramenopiles</taxon>
        <taxon>Oomycota</taxon>
        <taxon>Peronosporomycetes</taxon>
        <taxon>Peronosporales</taxon>
        <taxon>Peronosporaceae</taxon>
        <taxon>Phytophthora</taxon>
    </lineage>
</organism>
<gene>
    <name evidence="2" type="ORF">GN958_ATG05749</name>
</gene>
<comment type="caution">
    <text evidence="2">The sequence shown here is derived from an EMBL/GenBank/DDBJ whole genome shotgun (WGS) entry which is preliminary data.</text>
</comment>
<accession>A0A8S9V0T8</accession>
<evidence type="ECO:0000313" key="3">
    <source>
        <dbReference type="Proteomes" id="UP000704712"/>
    </source>
</evidence>
<feature type="region of interest" description="Disordered" evidence="1">
    <location>
        <begin position="46"/>
        <end position="68"/>
    </location>
</feature>
<evidence type="ECO:0000313" key="2">
    <source>
        <dbReference type="EMBL" id="KAF4145042.1"/>
    </source>
</evidence>
<dbReference type="EMBL" id="JAACNO010000765">
    <property type="protein sequence ID" value="KAF4145042.1"/>
    <property type="molecule type" value="Genomic_DNA"/>
</dbReference>
<proteinExistence type="predicted"/>
<sequence>MIRRDPDFANFDQIHRLIPIESKHTKTVVEDKLQSFREMHRFTSDGMLTGSHRAPLQPAPHNENPQCESRCLREDPIDRYPILRDVNDIAYANDATNRLFGDAAVNESARKTN</sequence>